<name>A0ABN8NCT2_9CNID</name>
<feature type="region of interest" description="Disordered" evidence="1">
    <location>
        <begin position="395"/>
        <end position="437"/>
    </location>
</feature>
<proteinExistence type="predicted"/>
<evidence type="ECO:0000313" key="4">
    <source>
        <dbReference type="Proteomes" id="UP001159405"/>
    </source>
</evidence>
<feature type="compositionally biased region" description="Polar residues" evidence="1">
    <location>
        <begin position="398"/>
        <end position="407"/>
    </location>
</feature>
<dbReference type="Pfam" id="PF01822">
    <property type="entry name" value="WSC"/>
    <property type="match status" value="1"/>
</dbReference>
<protein>
    <recommendedName>
        <fullName evidence="2">WSC domain-containing protein</fullName>
    </recommendedName>
</protein>
<evidence type="ECO:0000259" key="2">
    <source>
        <dbReference type="PROSITE" id="PS51212"/>
    </source>
</evidence>
<feature type="compositionally biased region" description="Basic and acidic residues" evidence="1">
    <location>
        <begin position="408"/>
        <end position="417"/>
    </location>
</feature>
<dbReference type="Gene3D" id="2.170.15.10">
    <property type="entry name" value="Proaerolysin, chain A, domain 3"/>
    <property type="match status" value="1"/>
</dbReference>
<dbReference type="PROSITE" id="PS51212">
    <property type="entry name" value="WSC"/>
    <property type="match status" value="1"/>
</dbReference>
<evidence type="ECO:0000256" key="1">
    <source>
        <dbReference type="SAM" id="MobiDB-lite"/>
    </source>
</evidence>
<dbReference type="EMBL" id="CALNXK010000015">
    <property type="protein sequence ID" value="CAH3046883.1"/>
    <property type="molecule type" value="Genomic_DNA"/>
</dbReference>
<organism evidence="3 4">
    <name type="scientific">Porites lobata</name>
    <dbReference type="NCBI Taxonomy" id="104759"/>
    <lineage>
        <taxon>Eukaryota</taxon>
        <taxon>Metazoa</taxon>
        <taxon>Cnidaria</taxon>
        <taxon>Anthozoa</taxon>
        <taxon>Hexacorallia</taxon>
        <taxon>Scleractinia</taxon>
        <taxon>Fungiina</taxon>
        <taxon>Poritidae</taxon>
        <taxon>Porites</taxon>
    </lineage>
</organism>
<dbReference type="InterPro" id="IPR002889">
    <property type="entry name" value="WSC_carb-bd"/>
</dbReference>
<feature type="domain" description="WSC" evidence="2">
    <location>
        <begin position="1"/>
        <end position="98"/>
    </location>
</feature>
<reference evidence="3 4" key="1">
    <citation type="submission" date="2022-05" db="EMBL/GenBank/DDBJ databases">
        <authorList>
            <consortium name="Genoscope - CEA"/>
            <person name="William W."/>
        </authorList>
    </citation>
    <scope>NUCLEOTIDE SEQUENCE [LARGE SCALE GENOMIC DNA]</scope>
</reference>
<feature type="compositionally biased region" description="Basic residues" evidence="1">
    <location>
        <begin position="418"/>
        <end position="437"/>
    </location>
</feature>
<evidence type="ECO:0000313" key="3">
    <source>
        <dbReference type="EMBL" id="CAH3046883.1"/>
    </source>
</evidence>
<dbReference type="SUPFAM" id="SSF56973">
    <property type="entry name" value="Aerolisin/ETX pore-forming domain"/>
    <property type="match status" value="1"/>
</dbReference>
<sequence length="437" mass="48149">MTEIPESSVQKLEDRLNNNGCINFCRDKAFLLAATSNKQCVCLNSLPTTLLAISTDGDAASGPSSSCNIKCPGDAGESCFRTSCCGGPEQAYSIYATGEVDYLGQLLNLLEKHKNTIQTHALGLPEGGKFEYWVEFYSRMPENKVKRCTFASTVERENGREVDKVQKSCGDYTASTENLKRVDFNVISVKKEASKPYPTRETPLTGDFDVELDNTRESTETPFTKSRTVEATSSQTYSVESGTSSSFTVGASVSAGFAALGAEFSVELSTEYSTSGFYNSGYQKTCQEKITTAFQITSTVPAGVKTVARFSKRTEPLTLKWGATIHAEGEIKLSYSFVKFGYLLRRYPQNVTISLTQAIPSRQTVFYTMGTVRAEARVVISAMLESYDAEGNLIESKPANSSQVSEVRTSRQRDPGHHRSFRKMNPKHNKNTHRGKH</sequence>
<accession>A0ABN8NCT2</accession>
<keyword evidence="4" id="KW-1185">Reference proteome</keyword>
<comment type="caution">
    <text evidence="3">The sequence shown here is derived from an EMBL/GenBank/DDBJ whole genome shotgun (WGS) entry which is preliminary data.</text>
</comment>
<dbReference type="Proteomes" id="UP001159405">
    <property type="component" value="Unassembled WGS sequence"/>
</dbReference>
<gene>
    <name evidence="3" type="ORF">PLOB_00009845</name>
</gene>